<gene>
    <name evidence="2" type="ORF">RhiirC2_796315</name>
</gene>
<dbReference type="VEuPathDB" id="FungiDB:RhiirFUN_020621"/>
<feature type="domain" description="DUF659" evidence="1">
    <location>
        <begin position="3"/>
        <end position="118"/>
    </location>
</feature>
<dbReference type="EMBL" id="LLXL01003607">
    <property type="protein sequence ID" value="PKK58426.1"/>
    <property type="molecule type" value="Genomic_DNA"/>
</dbReference>
<name>A0A2N1M9X7_9GLOM</name>
<dbReference type="VEuPathDB" id="FungiDB:FUN_016743"/>
<evidence type="ECO:0000313" key="2">
    <source>
        <dbReference type="EMBL" id="PKK58426.1"/>
    </source>
</evidence>
<proteinExistence type="predicted"/>
<evidence type="ECO:0000259" key="1">
    <source>
        <dbReference type="Pfam" id="PF04937"/>
    </source>
</evidence>
<dbReference type="AlphaFoldDB" id="A0A2N1M9X7"/>
<reference evidence="2 3" key="1">
    <citation type="submission" date="2016-04" db="EMBL/GenBank/DDBJ databases">
        <title>Genome analyses suggest a sexual origin of heterokaryosis in a supposedly ancient asexual fungus.</title>
        <authorList>
            <person name="Ropars J."/>
            <person name="Sedzielewska K."/>
            <person name="Noel J."/>
            <person name="Charron P."/>
            <person name="Farinelli L."/>
            <person name="Marton T."/>
            <person name="Kruger M."/>
            <person name="Pelin A."/>
            <person name="Brachmann A."/>
            <person name="Corradi N."/>
        </authorList>
    </citation>
    <scope>NUCLEOTIDE SEQUENCE [LARGE SCALE GENOMIC DNA]</scope>
    <source>
        <strain evidence="2 3">C2</strain>
    </source>
</reference>
<protein>
    <recommendedName>
        <fullName evidence="1">DUF659 domain-containing protein</fullName>
    </recommendedName>
</protein>
<feature type="non-terminal residue" evidence="2">
    <location>
        <position position="237"/>
    </location>
</feature>
<accession>A0A2N1M9X7</accession>
<dbReference type="SUPFAM" id="SSF53098">
    <property type="entry name" value="Ribonuclease H-like"/>
    <property type="match status" value="1"/>
</dbReference>
<dbReference type="InterPro" id="IPR012337">
    <property type="entry name" value="RNaseH-like_sf"/>
</dbReference>
<dbReference type="InterPro" id="IPR007021">
    <property type="entry name" value="DUF659"/>
</dbReference>
<dbReference type="VEuPathDB" id="FungiDB:RhiirA1_494465"/>
<reference evidence="2 3" key="2">
    <citation type="submission" date="2017-10" db="EMBL/GenBank/DDBJ databases">
        <title>Extensive intraspecific genome diversity in a model arbuscular mycorrhizal fungus.</title>
        <authorList>
            <person name="Chen E.C.H."/>
            <person name="Morin E."/>
            <person name="Baudet D."/>
            <person name="Noel J."/>
            <person name="Ndikumana S."/>
            <person name="Charron P."/>
            <person name="St-Onge C."/>
            <person name="Giorgi J."/>
            <person name="Grigoriev I.V."/>
            <person name="Roux C."/>
            <person name="Martin F.M."/>
            <person name="Corradi N."/>
        </authorList>
    </citation>
    <scope>NUCLEOTIDE SEQUENCE [LARGE SCALE GENOMIC DNA]</scope>
    <source>
        <strain evidence="2 3">C2</strain>
    </source>
</reference>
<dbReference type="Proteomes" id="UP000233469">
    <property type="component" value="Unassembled WGS sequence"/>
</dbReference>
<sequence length="237" mass="27217">MTFDGWTNVKNEQLLGTVLISSEGRPYIWKAVDISAKRENFTAVIDKTEAMLTEFKKKGITVCAIVTDSASAYAAARCRMRISKRSIIFLPCFTHQINLCVGEIFKESTEFKTTIDRAIRLATYFKNSNHKFFIAHLKEQQYETYKKYIAIAVPGETCWNSLYYMCISLLKIQQALQILAINYKPPIVETRRQGGALTLPCEIFEIIDSSIFWNQLILINEILEPYCKILNVLQCVK</sequence>
<dbReference type="Pfam" id="PF04937">
    <property type="entry name" value="DUF659"/>
    <property type="match status" value="1"/>
</dbReference>
<evidence type="ECO:0000313" key="3">
    <source>
        <dbReference type="Proteomes" id="UP000233469"/>
    </source>
</evidence>
<organism evidence="2 3">
    <name type="scientific">Rhizophagus irregularis</name>
    <dbReference type="NCBI Taxonomy" id="588596"/>
    <lineage>
        <taxon>Eukaryota</taxon>
        <taxon>Fungi</taxon>
        <taxon>Fungi incertae sedis</taxon>
        <taxon>Mucoromycota</taxon>
        <taxon>Glomeromycotina</taxon>
        <taxon>Glomeromycetes</taxon>
        <taxon>Glomerales</taxon>
        <taxon>Glomeraceae</taxon>
        <taxon>Rhizophagus</taxon>
    </lineage>
</organism>
<comment type="caution">
    <text evidence="2">The sequence shown here is derived from an EMBL/GenBank/DDBJ whole genome shotgun (WGS) entry which is preliminary data.</text>
</comment>